<dbReference type="CDD" id="cd16412">
    <property type="entry name" value="dndB"/>
    <property type="match status" value="1"/>
</dbReference>
<evidence type="ECO:0000313" key="2">
    <source>
        <dbReference type="Proteomes" id="UP001304650"/>
    </source>
</evidence>
<accession>A0AA96LPV4</accession>
<dbReference type="NCBIfam" id="TIGR03187">
    <property type="entry name" value="DGQHR"/>
    <property type="match status" value="1"/>
</dbReference>
<dbReference type="Pfam" id="PF14072">
    <property type="entry name" value="DndB"/>
    <property type="match status" value="1"/>
</dbReference>
<name>A0AA96LPV4_9BACL</name>
<protein>
    <submittedName>
        <fullName evidence="1">DNA sulfur modification protein DndB</fullName>
    </submittedName>
</protein>
<sequence length="396" mass="44221">MQIQQIQANMPNLGTVTASLMVPAILYLHGKRLWYAASIPMKTLGKFVTTSAVKKKNAVIIKADIKNRFLDKGHKEEIKGYIKEEDEYIIPPVTLVSYDELTFKPFTFGQEGEMTQEQLREQLESVGSIAGLLVIPIDYEFECLDGNHRTVAIRELGAEFPEAITGGNILLNIVHETRKRKIRQDFVDVNKTAKSTSPSINTLFNTRDPLAGAVTDVMEGSDYLEAVTELLATSVSKNSKDIYTLNNIKNVIIEIAGRDSQSGASGEKAVSKMLKSDPELKGQLYINANLFFQELKRNKFISGCLSNPEKTPEIRNESVLTSGIGIVIASRIAGIIFGTFVDEEQIKRELERLFNFDWSRSNPIFLGKVVSDDQRLLVSRESINTAAEAIKNHLKY</sequence>
<gene>
    <name evidence="1" type="ORF">MJB10_02850</name>
</gene>
<keyword evidence="2" id="KW-1185">Reference proteome</keyword>
<dbReference type="InterPro" id="IPR017601">
    <property type="entry name" value="DGQHR-contain_dom"/>
</dbReference>
<dbReference type="EMBL" id="CP130319">
    <property type="protein sequence ID" value="WNR45106.1"/>
    <property type="molecule type" value="Genomic_DNA"/>
</dbReference>
<reference evidence="1" key="1">
    <citation type="submission" date="2022-02" db="EMBL/GenBank/DDBJ databases">
        <title>Paenibacillus sp. MBLB1832 Whole Genome Shotgun Sequencing.</title>
        <authorList>
            <person name="Hwang C.Y."/>
            <person name="Cho E.-S."/>
            <person name="Seo M.-J."/>
        </authorList>
    </citation>
    <scope>NUCLEOTIDE SEQUENCE</scope>
    <source>
        <strain evidence="1">MBLB1832</strain>
    </source>
</reference>
<dbReference type="KEGG" id="proo:MJB10_02850"/>
<dbReference type="Proteomes" id="UP001304650">
    <property type="component" value="Chromosome"/>
</dbReference>
<evidence type="ECO:0000313" key="1">
    <source>
        <dbReference type="EMBL" id="WNR45106.1"/>
    </source>
</evidence>
<dbReference type="InterPro" id="IPR017642">
    <property type="entry name" value="DNA_S_mod_DndB"/>
</dbReference>
<dbReference type="AlphaFoldDB" id="A0AA96LPV4"/>
<organism evidence="1 2">
    <name type="scientific">Paenibacillus roseopurpureus</name>
    <dbReference type="NCBI Taxonomy" id="2918901"/>
    <lineage>
        <taxon>Bacteria</taxon>
        <taxon>Bacillati</taxon>
        <taxon>Bacillota</taxon>
        <taxon>Bacilli</taxon>
        <taxon>Bacillales</taxon>
        <taxon>Paenibacillaceae</taxon>
        <taxon>Paenibacillus</taxon>
    </lineage>
</organism>
<proteinExistence type="predicted"/>
<dbReference type="RefSeq" id="WP_314801576.1">
    <property type="nucleotide sequence ID" value="NZ_CP130319.1"/>
</dbReference>